<gene>
    <name evidence="2" type="ORF">CE91St3_13300</name>
    <name evidence="3" type="ORF">GMD82_15885</name>
</gene>
<dbReference type="Proteomes" id="UP000434916">
    <property type="component" value="Unassembled WGS sequence"/>
</dbReference>
<evidence type="ECO:0000313" key="3">
    <source>
        <dbReference type="EMBL" id="MTU40901.1"/>
    </source>
</evidence>
<dbReference type="RefSeq" id="WP_005638521.1">
    <property type="nucleotide sequence ID" value="NZ_BAABYG010000001.1"/>
</dbReference>
<reference evidence="2" key="2">
    <citation type="submission" date="2022-01" db="EMBL/GenBank/DDBJ databases">
        <title>Novel bile acid biosynthetic pathways are enriched in the microbiome of centenarians.</title>
        <authorList>
            <person name="Sato Y."/>
            <person name="Atarashi K."/>
            <person name="Plichta R.D."/>
            <person name="Arai Y."/>
            <person name="Sasajima S."/>
            <person name="Kearney M.S."/>
            <person name="Suda W."/>
            <person name="Takeshita K."/>
            <person name="Sasaki T."/>
            <person name="Okamoto S."/>
            <person name="Skelly N.A."/>
            <person name="Okamura Y."/>
            <person name="Vlamakis H."/>
            <person name="Li Y."/>
            <person name="Tanoue T."/>
            <person name="Takei H."/>
            <person name="Nittono H."/>
            <person name="Narushima S."/>
            <person name="Irie J."/>
            <person name="Itoh H."/>
            <person name="Moriya K."/>
            <person name="Sugiura Y."/>
            <person name="Suematsu M."/>
            <person name="Moritoki N."/>
            <person name="Shibata S."/>
            <person name="Littman R.D."/>
            <person name="Fischbach A.M."/>
            <person name="Uwamino Y."/>
            <person name="Inoue T."/>
            <person name="Honda A."/>
            <person name="Hattori M."/>
            <person name="Murai T."/>
            <person name="Xavier J.R."/>
            <person name="Hirose N."/>
            <person name="Honda K."/>
        </authorList>
    </citation>
    <scope>NUCLEOTIDE SEQUENCE</scope>
    <source>
        <strain evidence="2">CE91-St3</strain>
    </source>
</reference>
<protein>
    <submittedName>
        <fullName evidence="2">Uncharacterized protein</fullName>
    </submittedName>
</protein>
<dbReference type="Proteomes" id="UP001055114">
    <property type="component" value="Unassembled WGS sequence"/>
</dbReference>
<organism evidence="2 5">
    <name type="scientific">Parabacteroides merdae</name>
    <dbReference type="NCBI Taxonomy" id="46503"/>
    <lineage>
        <taxon>Bacteria</taxon>
        <taxon>Pseudomonadati</taxon>
        <taxon>Bacteroidota</taxon>
        <taxon>Bacteroidia</taxon>
        <taxon>Bacteroidales</taxon>
        <taxon>Tannerellaceae</taxon>
        <taxon>Parabacteroides</taxon>
    </lineage>
</organism>
<evidence type="ECO:0000313" key="5">
    <source>
        <dbReference type="Proteomes" id="UP001055114"/>
    </source>
</evidence>
<feature type="transmembrane region" description="Helical" evidence="1">
    <location>
        <begin position="31"/>
        <end position="52"/>
    </location>
</feature>
<comment type="caution">
    <text evidence="2">The sequence shown here is derived from an EMBL/GenBank/DDBJ whole genome shotgun (WGS) entry which is preliminary data.</text>
</comment>
<evidence type="ECO:0000313" key="2">
    <source>
        <dbReference type="EMBL" id="GKH71467.1"/>
    </source>
</evidence>
<reference evidence="3 4" key="1">
    <citation type="journal article" date="2019" name="Nat. Med.">
        <title>A library of human gut bacterial isolates paired with longitudinal multiomics data enables mechanistic microbiome research.</title>
        <authorList>
            <person name="Poyet M."/>
            <person name="Groussin M."/>
            <person name="Gibbons S.M."/>
            <person name="Avila-Pacheco J."/>
            <person name="Jiang X."/>
            <person name="Kearney S.M."/>
            <person name="Perrotta A.R."/>
            <person name="Berdy B."/>
            <person name="Zhao S."/>
            <person name="Lieberman T.D."/>
            <person name="Swanson P.K."/>
            <person name="Smith M."/>
            <person name="Roesemann S."/>
            <person name="Alexander J.E."/>
            <person name="Rich S.A."/>
            <person name="Livny J."/>
            <person name="Vlamakis H."/>
            <person name="Clish C."/>
            <person name="Bullock K."/>
            <person name="Deik A."/>
            <person name="Scott J."/>
            <person name="Pierce K.A."/>
            <person name="Xavier R.J."/>
            <person name="Alm E.J."/>
        </authorList>
    </citation>
    <scope>NUCLEOTIDE SEQUENCE [LARGE SCALE GENOMIC DNA]</scope>
    <source>
        <strain evidence="3 4">BIOML-A29</strain>
    </source>
</reference>
<evidence type="ECO:0000313" key="4">
    <source>
        <dbReference type="Proteomes" id="UP000434916"/>
    </source>
</evidence>
<accession>A0AA37NCZ3</accession>
<keyword evidence="1" id="KW-0472">Membrane</keyword>
<dbReference type="AlphaFoldDB" id="A0AA37NCZ3"/>
<proteinExistence type="predicted"/>
<keyword evidence="1" id="KW-1133">Transmembrane helix</keyword>
<dbReference type="EMBL" id="WNCN01000025">
    <property type="protein sequence ID" value="MTU40901.1"/>
    <property type="molecule type" value="Genomic_DNA"/>
</dbReference>
<evidence type="ECO:0000256" key="1">
    <source>
        <dbReference type="SAM" id="Phobius"/>
    </source>
</evidence>
<name>A0AA37NCZ3_9BACT</name>
<sequence>MEVLGVFIFAGGAFGALFFHQYADGYKPYLIIRNFLIAVAISGLIVFAIGLYRYSKMPIYEYKVSAHYIDGSTKTLLFDSKYDPKINAARGTYWIEYGAYTELGVVRFEIISKKKR</sequence>
<keyword evidence="4" id="KW-1185">Reference proteome</keyword>
<dbReference type="GeneID" id="49205338"/>
<keyword evidence="1" id="KW-0812">Transmembrane</keyword>
<dbReference type="EMBL" id="BQNZ01000001">
    <property type="protein sequence ID" value="GKH71467.1"/>
    <property type="molecule type" value="Genomic_DNA"/>
</dbReference>